<dbReference type="AlphaFoldDB" id="A0AAW1D4C2"/>
<dbReference type="SUPFAM" id="SSF50156">
    <property type="entry name" value="PDZ domain-like"/>
    <property type="match status" value="1"/>
</dbReference>
<dbReference type="Proteomes" id="UP001461498">
    <property type="component" value="Unassembled WGS sequence"/>
</dbReference>
<dbReference type="PANTHER" id="PTHR46900">
    <property type="entry name" value="TYROSINE-PROTEIN PHOSPHATASE NON-RECEPTOR TYPE 13"/>
    <property type="match status" value="1"/>
</dbReference>
<dbReference type="GO" id="GO:0009887">
    <property type="term" value="P:animal organ morphogenesis"/>
    <property type="evidence" value="ECO:0007669"/>
    <property type="project" value="UniProtKB-ARBA"/>
</dbReference>
<dbReference type="Pfam" id="PF00373">
    <property type="entry name" value="FERM_M"/>
    <property type="match status" value="1"/>
</dbReference>
<dbReference type="PROSITE" id="PS50057">
    <property type="entry name" value="FERM_3"/>
    <property type="match status" value="1"/>
</dbReference>
<organism evidence="4 5">
    <name type="scientific">Rhynocoris fuscipes</name>
    <dbReference type="NCBI Taxonomy" id="488301"/>
    <lineage>
        <taxon>Eukaryota</taxon>
        <taxon>Metazoa</taxon>
        <taxon>Ecdysozoa</taxon>
        <taxon>Arthropoda</taxon>
        <taxon>Hexapoda</taxon>
        <taxon>Insecta</taxon>
        <taxon>Pterygota</taxon>
        <taxon>Neoptera</taxon>
        <taxon>Paraneoptera</taxon>
        <taxon>Hemiptera</taxon>
        <taxon>Heteroptera</taxon>
        <taxon>Panheteroptera</taxon>
        <taxon>Cimicomorpha</taxon>
        <taxon>Reduviidae</taxon>
        <taxon>Harpactorinae</taxon>
        <taxon>Harpactorini</taxon>
        <taxon>Rhynocoris</taxon>
    </lineage>
</organism>
<keyword evidence="1" id="KW-1133">Transmembrane helix</keyword>
<evidence type="ECO:0000259" key="2">
    <source>
        <dbReference type="PROSITE" id="PS50057"/>
    </source>
</evidence>
<accession>A0AAW1D4C2</accession>
<name>A0AAW1D4C2_9HEMI</name>
<dbReference type="SMART" id="SM01196">
    <property type="entry name" value="FERM_C"/>
    <property type="match status" value="1"/>
</dbReference>
<dbReference type="GO" id="GO:0030182">
    <property type="term" value="P:neuron differentiation"/>
    <property type="evidence" value="ECO:0007669"/>
    <property type="project" value="UniProtKB-ARBA"/>
</dbReference>
<comment type="caution">
    <text evidence="4">The sequence shown here is derived from an EMBL/GenBank/DDBJ whole genome shotgun (WGS) entry which is preliminary data.</text>
</comment>
<dbReference type="InterPro" id="IPR052074">
    <property type="entry name" value="NonRcpt_TyrProt_Phosphatase"/>
</dbReference>
<keyword evidence="1" id="KW-0472">Membrane</keyword>
<dbReference type="Pfam" id="PF09380">
    <property type="entry name" value="FERM_C"/>
    <property type="match status" value="1"/>
</dbReference>
<dbReference type="EMBL" id="JAPXFL010000006">
    <property type="protein sequence ID" value="KAK9505417.1"/>
    <property type="molecule type" value="Genomic_DNA"/>
</dbReference>
<dbReference type="SMART" id="SM00228">
    <property type="entry name" value="PDZ"/>
    <property type="match status" value="1"/>
</dbReference>
<feature type="domain" description="FERM" evidence="2">
    <location>
        <begin position="86"/>
        <end position="380"/>
    </location>
</feature>
<dbReference type="Pfam" id="PF00595">
    <property type="entry name" value="PDZ"/>
    <property type="match status" value="1"/>
</dbReference>
<dbReference type="InterPro" id="IPR035963">
    <property type="entry name" value="FERM_2"/>
</dbReference>
<dbReference type="InterPro" id="IPR000299">
    <property type="entry name" value="FERM_domain"/>
</dbReference>
<dbReference type="PANTHER" id="PTHR46900:SF2">
    <property type="entry name" value="TYROSINE-PROTEIN PHOSPHATASE NON-RECEPTOR TYPE 13"/>
    <property type="match status" value="1"/>
</dbReference>
<dbReference type="PROSITE" id="PS50106">
    <property type="entry name" value="PDZ"/>
    <property type="match status" value="1"/>
</dbReference>
<dbReference type="Gene3D" id="1.20.80.10">
    <property type="match status" value="1"/>
</dbReference>
<dbReference type="CDD" id="cd14473">
    <property type="entry name" value="FERM_B-lobe"/>
    <property type="match status" value="1"/>
</dbReference>
<dbReference type="InterPro" id="IPR001478">
    <property type="entry name" value="PDZ"/>
</dbReference>
<feature type="transmembrane region" description="Helical" evidence="1">
    <location>
        <begin position="12"/>
        <end position="39"/>
    </location>
</feature>
<proteinExistence type="predicted"/>
<dbReference type="InterPro" id="IPR019748">
    <property type="entry name" value="FERM_central"/>
</dbReference>
<dbReference type="InterPro" id="IPR019749">
    <property type="entry name" value="Band_41_domain"/>
</dbReference>
<dbReference type="Gene3D" id="2.30.42.10">
    <property type="match status" value="1"/>
</dbReference>
<dbReference type="CDD" id="cd00136">
    <property type="entry name" value="PDZ_canonical"/>
    <property type="match status" value="1"/>
</dbReference>
<feature type="domain" description="PDZ" evidence="3">
    <location>
        <begin position="572"/>
        <end position="653"/>
    </location>
</feature>
<dbReference type="InterPro" id="IPR036034">
    <property type="entry name" value="PDZ_sf"/>
</dbReference>
<dbReference type="InterPro" id="IPR018980">
    <property type="entry name" value="FERM_PH-like_C"/>
</dbReference>
<dbReference type="InterPro" id="IPR014352">
    <property type="entry name" value="FERM/acyl-CoA-bd_prot_sf"/>
</dbReference>
<keyword evidence="1" id="KW-0812">Transmembrane</keyword>
<sequence length="721" mass="82291">MEVKNAKNYHLWFSIYFIFTTILAFKNYFLLFCFSHLIFGKLYRQPSHGNAKYHSPNTLIGPEFIVRSSDPTALVHIGDLKVTHKKKVLVILLNGQKLEISCDSSSTTFSEIFQIVVHREQIEYSVTVGLACLISDDFVFPPEECRLSKVAPANWSKSRSKQPPFTIYLRFRLYLPSLRGTRSWKWKHMLYLQLRRSILERQIRAEKHQLLALAGLALQAEFGDQSSFQESECCYFLLEHYMPDGEGSERELMAMHRQRSGLDPGRAEEMFITNVMSLVEYGTHYVTGTMVGKEETTTEMWLGVNSKGVVLSYKRDFNSLTVREPHYTFQWPDIKKLSYSKHFFEIVSADSKYKLKLEDNKGFYFFRLAWLHHKFFMKLTNEVTSLQNLADEFSTKERDGRKNVFHVSPEKRPESNNALRRAASLLSPDRAIFRGKTATHCAYSIRSESCRESRVSSPLSSPLSALNTTQLPKSSTLLHDNENVSRNIGARRRVLMGTRAIYSNSQHDLRCSSHIDLDLVSPVTPLPEAYVVNTNIRCENDNFPSDFHESISGSLAEKFNETSFINDRVLTKIRLERDKDEGLGLQVAEGKDGHAYVISTVIGTPANNCGLIYPGDQIQAVNGLSVLNLPYREVLCTIQSSGNNIELVLSQVNKGQKVHNRSNTNASPRQRKVIDSTGFDLLSVLQKPIEESYFNAIRYQIATELDNTMMATEVPRPLSYL</sequence>
<dbReference type="Gene3D" id="2.30.29.30">
    <property type="entry name" value="Pleckstrin-homology domain (PH domain)/Phosphotyrosine-binding domain (PTB)"/>
    <property type="match status" value="1"/>
</dbReference>
<protein>
    <submittedName>
        <fullName evidence="4">Uncharacterized protein</fullName>
    </submittedName>
</protein>
<gene>
    <name evidence="4" type="ORF">O3M35_009481</name>
</gene>
<evidence type="ECO:0000259" key="3">
    <source>
        <dbReference type="PROSITE" id="PS50106"/>
    </source>
</evidence>
<evidence type="ECO:0000256" key="1">
    <source>
        <dbReference type="SAM" id="Phobius"/>
    </source>
</evidence>
<evidence type="ECO:0000313" key="4">
    <source>
        <dbReference type="EMBL" id="KAK9505417.1"/>
    </source>
</evidence>
<dbReference type="InterPro" id="IPR011993">
    <property type="entry name" value="PH-like_dom_sf"/>
</dbReference>
<dbReference type="SMART" id="SM00295">
    <property type="entry name" value="B41"/>
    <property type="match status" value="1"/>
</dbReference>
<dbReference type="SUPFAM" id="SSF47031">
    <property type="entry name" value="Second domain of FERM"/>
    <property type="match status" value="1"/>
</dbReference>
<dbReference type="GO" id="GO:0071944">
    <property type="term" value="C:cell periphery"/>
    <property type="evidence" value="ECO:0007669"/>
    <property type="project" value="UniProtKB-ARBA"/>
</dbReference>
<dbReference type="SUPFAM" id="SSF50729">
    <property type="entry name" value="PH domain-like"/>
    <property type="match status" value="1"/>
</dbReference>
<reference evidence="4 5" key="1">
    <citation type="submission" date="2022-12" db="EMBL/GenBank/DDBJ databases">
        <title>Chromosome-level genome assembly of true bugs.</title>
        <authorList>
            <person name="Ma L."/>
            <person name="Li H."/>
        </authorList>
    </citation>
    <scope>NUCLEOTIDE SEQUENCE [LARGE SCALE GENOMIC DNA]</scope>
    <source>
        <strain evidence="4">Lab_2022b</strain>
    </source>
</reference>
<evidence type="ECO:0000313" key="5">
    <source>
        <dbReference type="Proteomes" id="UP001461498"/>
    </source>
</evidence>
<keyword evidence="5" id="KW-1185">Reference proteome</keyword>